<accession>A0ACC6UZ08</accession>
<evidence type="ECO:0000313" key="2">
    <source>
        <dbReference type="Proteomes" id="UP000033636"/>
    </source>
</evidence>
<organism evidence="1 2">
    <name type="scientific">Thermoproteus sp. AZ2</name>
    <dbReference type="NCBI Taxonomy" id="1609232"/>
    <lineage>
        <taxon>Archaea</taxon>
        <taxon>Thermoproteota</taxon>
        <taxon>Thermoprotei</taxon>
        <taxon>Thermoproteales</taxon>
        <taxon>Thermoproteaceae</taxon>
        <taxon>Thermoproteus</taxon>
    </lineage>
</organism>
<name>A0ACC6UZ08_9CREN</name>
<proteinExistence type="predicted"/>
<protein>
    <submittedName>
        <fullName evidence="1">CBS domain-containing protein</fullName>
    </submittedName>
</protein>
<evidence type="ECO:0000313" key="1">
    <source>
        <dbReference type="EMBL" id="MFB6490034.1"/>
    </source>
</evidence>
<dbReference type="EMBL" id="JZWT02000004">
    <property type="protein sequence ID" value="MFB6490034.1"/>
    <property type="molecule type" value="Genomic_DNA"/>
</dbReference>
<gene>
    <name evidence="1" type="ORF">TU35_002100</name>
</gene>
<sequence>MLAKEIMRRPPITIPITATVEEAAEAMAKNNVGLLVIIDPKEPKKPLGVISERDVVRAIANKLPLTTTVDRAGTMARFIWIAEDEPITRAADLMRRHRVRHLVVLDKNGELAGVISMRDLIAEERIIESLSAERRPATKE</sequence>
<reference evidence="1" key="1">
    <citation type="submission" date="2024-07" db="EMBL/GenBank/DDBJ databases">
        <title>Metagenome and Metagenome-Assembled Genomes of Archaea from a hot spring from the geothermal field of Los Azufres, Mexico.</title>
        <authorList>
            <person name="Marin-Paredes R."/>
            <person name="Martinez-Romero E."/>
            <person name="Servin-Garciduenas L.E."/>
        </authorList>
    </citation>
    <scope>NUCLEOTIDE SEQUENCE</scope>
</reference>
<dbReference type="Proteomes" id="UP000033636">
    <property type="component" value="Unassembled WGS sequence"/>
</dbReference>
<comment type="caution">
    <text evidence="1">The sequence shown here is derived from an EMBL/GenBank/DDBJ whole genome shotgun (WGS) entry which is preliminary data.</text>
</comment>